<protein>
    <submittedName>
        <fullName evidence="1">Uncharacterized protein</fullName>
    </submittedName>
</protein>
<name>X1LV35_9ZZZZ</name>
<dbReference type="EMBL" id="BARV01006213">
    <property type="protein sequence ID" value="GAI09676.1"/>
    <property type="molecule type" value="Genomic_DNA"/>
</dbReference>
<evidence type="ECO:0000313" key="1">
    <source>
        <dbReference type="EMBL" id="GAI09676.1"/>
    </source>
</evidence>
<dbReference type="AlphaFoldDB" id="X1LV35"/>
<comment type="caution">
    <text evidence="1">The sequence shown here is derived from an EMBL/GenBank/DDBJ whole genome shotgun (WGS) entry which is preliminary data.</text>
</comment>
<proteinExistence type="predicted"/>
<sequence>MKRDFGKTKRMVCFYPCLLLGALFLSLLLLGNLSAGAEVEERDTQESLTPALIIIEGVGTGPEEELGLHLSRKLVMNDFGITIGITPYLDEKELTGSEYLVEKLRELYDRYPDKIGFALQGLEHLENELRRPLPEQIHILSRAQSIFTQAFNKKFGYRLLATTLLPPYGHYKSDIASAARQAGIKVIMGGEINGREGYTLLEHGVAQIHPDDKAGIIADWGSLKIRSPVEFIRSTSDALRGSSLEDPLVMIINVGILYNELGTENAKRYIDTLIPLLGQLRQREKLEFMTSAEFYRKFIGGKQYVVLRLDDYQTPYKKDLFEETVDWITELDVPLVISIIPHAVDKLSEDPEAIAYLNSMLETGLI</sequence>
<feature type="non-terminal residue" evidence="1">
    <location>
        <position position="366"/>
    </location>
</feature>
<accession>X1LV35</accession>
<gene>
    <name evidence="1" type="ORF">S06H3_12717</name>
</gene>
<reference evidence="1" key="1">
    <citation type="journal article" date="2014" name="Front. Microbiol.">
        <title>High frequency of phylogenetically diverse reductive dehalogenase-homologous genes in deep subseafloor sedimentary metagenomes.</title>
        <authorList>
            <person name="Kawai M."/>
            <person name="Futagami T."/>
            <person name="Toyoda A."/>
            <person name="Takaki Y."/>
            <person name="Nishi S."/>
            <person name="Hori S."/>
            <person name="Arai W."/>
            <person name="Tsubouchi T."/>
            <person name="Morono Y."/>
            <person name="Uchiyama I."/>
            <person name="Ito T."/>
            <person name="Fujiyama A."/>
            <person name="Inagaki F."/>
            <person name="Takami H."/>
        </authorList>
    </citation>
    <scope>NUCLEOTIDE SEQUENCE</scope>
    <source>
        <strain evidence="1">Expedition CK06-06</strain>
    </source>
</reference>
<organism evidence="1">
    <name type="scientific">marine sediment metagenome</name>
    <dbReference type="NCBI Taxonomy" id="412755"/>
    <lineage>
        <taxon>unclassified sequences</taxon>
        <taxon>metagenomes</taxon>
        <taxon>ecological metagenomes</taxon>
    </lineage>
</organism>